<accession>A0A699RPQ6</accession>
<name>A0A699RPQ6_TANCI</name>
<reference evidence="3" key="1">
    <citation type="journal article" date="2019" name="Sci. Rep.">
        <title>Draft genome of Tanacetum cinerariifolium, the natural source of mosquito coil.</title>
        <authorList>
            <person name="Yamashiro T."/>
            <person name="Shiraishi A."/>
            <person name="Satake H."/>
            <person name="Nakayama K."/>
        </authorList>
    </citation>
    <scope>NUCLEOTIDE SEQUENCE</scope>
</reference>
<feature type="region of interest" description="Disordered" evidence="1">
    <location>
        <begin position="1"/>
        <end position="24"/>
    </location>
</feature>
<feature type="non-terminal residue" evidence="3">
    <location>
        <position position="234"/>
    </location>
</feature>
<feature type="non-terminal residue" evidence="3">
    <location>
        <position position="1"/>
    </location>
</feature>
<dbReference type="PANTHER" id="PTHR33223">
    <property type="entry name" value="CCHC-TYPE DOMAIN-CONTAINING PROTEIN"/>
    <property type="match status" value="1"/>
</dbReference>
<dbReference type="EMBL" id="BKCJ011116001">
    <property type="protein sequence ID" value="GFC88510.1"/>
    <property type="molecule type" value="Genomic_DNA"/>
</dbReference>
<organism evidence="3">
    <name type="scientific">Tanacetum cinerariifolium</name>
    <name type="common">Dalmatian daisy</name>
    <name type="synonym">Chrysanthemum cinerariifolium</name>
    <dbReference type="NCBI Taxonomy" id="118510"/>
    <lineage>
        <taxon>Eukaryota</taxon>
        <taxon>Viridiplantae</taxon>
        <taxon>Streptophyta</taxon>
        <taxon>Embryophyta</taxon>
        <taxon>Tracheophyta</taxon>
        <taxon>Spermatophyta</taxon>
        <taxon>Magnoliopsida</taxon>
        <taxon>eudicotyledons</taxon>
        <taxon>Gunneridae</taxon>
        <taxon>Pentapetalae</taxon>
        <taxon>asterids</taxon>
        <taxon>campanulids</taxon>
        <taxon>Asterales</taxon>
        <taxon>Asteraceae</taxon>
        <taxon>Asteroideae</taxon>
        <taxon>Anthemideae</taxon>
        <taxon>Anthemidinae</taxon>
        <taxon>Tanacetum</taxon>
    </lineage>
</organism>
<sequence length="234" mass="27411">SKGAELSASDAKHDDRDNGSSSSSEDIYFRGFTDEETKVLSSMIRKQVGKTIKNVMPYFISQTTNNLKEIVQKKLKEFKKGGIINNFRNEMATYRDFTSCDVPKFDGVLDPISSTRWLAFVEGAFRTSNCKEKNKVNFASNFLRDSAKMWWEGKVYEKGKEWIGACTWKEFKELFNARFTLAEEIDRIREEFQTLTQSSEMVNEMWKKFNDLIRYCPEYHGRKKLKVERSQRML</sequence>
<comment type="caution">
    <text evidence="3">The sequence shown here is derived from an EMBL/GenBank/DDBJ whole genome shotgun (WGS) entry which is preliminary data.</text>
</comment>
<dbReference type="InterPro" id="IPR005162">
    <property type="entry name" value="Retrotrans_gag_dom"/>
</dbReference>
<evidence type="ECO:0000313" key="3">
    <source>
        <dbReference type="EMBL" id="GFC88510.1"/>
    </source>
</evidence>
<feature type="domain" description="Retrotransposon gag" evidence="2">
    <location>
        <begin position="138"/>
        <end position="223"/>
    </location>
</feature>
<evidence type="ECO:0000259" key="2">
    <source>
        <dbReference type="Pfam" id="PF03732"/>
    </source>
</evidence>
<dbReference type="PANTHER" id="PTHR33223:SF6">
    <property type="entry name" value="CCHC-TYPE DOMAIN-CONTAINING PROTEIN"/>
    <property type="match status" value="1"/>
</dbReference>
<gene>
    <name evidence="3" type="ORF">Tci_860480</name>
</gene>
<proteinExistence type="predicted"/>
<dbReference type="AlphaFoldDB" id="A0A699RPQ6"/>
<dbReference type="Pfam" id="PF03732">
    <property type="entry name" value="Retrotrans_gag"/>
    <property type="match status" value="1"/>
</dbReference>
<evidence type="ECO:0000256" key="1">
    <source>
        <dbReference type="SAM" id="MobiDB-lite"/>
    </source>
</evidence>
<protein>
    <submittedName>
        <fullName evidence="3">Zinc finger, CCHC-type, retrotransposon Gag domain protein</fullName>
    </submittedName>
</protein>